<dbReference type="AlphaFoldDB" id="A0A6L5JV84"/>
<name>A0A6L5JV84_RHOTE</name>
<dbReference type="EMBL" id="WIXJ01000002">
    <property type="protein sequence ID" value="MQY51275.1"/>
    <property type="molecule type" value="Genomic_DNA"/>
</dbReference>
<evidence type="ECO:0000313" key="1">
    <source>
        <dbReference type="EMBL" id="MQY51275.1"/>
    </source>
</evidence>
<protein>
    <submittedName>
        <fullName evidence="1">Uncharacterized protein</fullName>
    </submittedName>
</protein>
<sequence>MNTPQQLTPAAALQALDSIRDKAASRIAAELVRSALALTGAEETPEETPEELMNHPAIPHWAKPVFQEAFTPEGGILWSKARQGLSAYCALLMASEETPEGVTGKALAELAGVDLVAFAAEVWAGMTGSVEQEGF</sequence>
<organism evidence="1 2">
    <name type="scientific">Rhodocyclus tenuis</name>
    <name type="common">Rhodospirillum tenue</name>
    <dbReference type="NCBI Taxonomy" id="1066"/>
    <lineage>
        <taxon>Bacteria</taxon>
        <taxon>Pseudomonadati</taxon>
        <taxon>Pseudomonadota</taxon>
        <taxon>Betaproteobacteria</taxon>
        <taxon>Rhodocyclales</taxon>
        <taxon>Rhodocyclaceae</taxon>
        <taxon>Rhodocyclus</taxon>
    </lineage>
</organism>
<proteinExistence type="predicted"/>
<gene>
    <name evidence="1" type="ORF">GHK24_05740</name>
</gene>
<accession>A0A6L5JV84</accession>
<evidence type="ECO:0000313" key="2">
    <source>
        <dbReference type="Proteomes" id="UP000480275"/>
    </source>
</evidence>
<dbReference type="Proteomes" id="UP000480275">
    <property type="component" value="Unassembled WGS sequence"/>
</dbReference>
<reference evidence="1 2" key="1">
    <citation type="submission" date="2019-10" db="EMBL/GenBank/DDBJ databases">
        <title>Whole-genome sequence of the purple nonsulfur photosynthetic bacterium Rhodocyclus tenuis.</title>
        <authorList>
            <person name="Kyndt J.A."/>
            <person name="Meyer T.E."/>
        </authorList>
    </citation>
    <scope>NUCLEOTIDE SEQUENCE [LARGE SCALE GENOMIC DNA]</scope>
    <source>
        <strain evidence="1 2">DSM 110</strain>
    </source>
</reference>
<comment type="caution">
    <text evidence="1">The sequence shown here is derived from an EMBL/GenBank/DDBJ whole genome shotgun (WGS) entry which is preliminary data.</text>
</comment>